<dbReference type="AlphaFoldDB" id="I1BKT8"/>
<accession>I1BKT8</accession>
<name>I1BKT8_RHIO9</name>
<dbReference type="InParanoid" id="I1BKT8"/>
<dbReference type="EMBL" id="CH476732">
    <property type="protein sequence ID" value="EIE76818.1"/>
    <property type="molecule type" value="Genomic_DNA"/>
</dbReference>
<organism evidence="1 2">
    <name type="scientific">Rhizopus delemar (strain RA 99-880 / ATCC MYA-4621 / FGSC 9543 / NRRL 43880)</name>
    <name type="common">Mucormycosis agent</name>
    <name type="synonym">Rhizopus arrhizus var. delemar</name>
    <dbReference type="NCBI Taxonomy" id="246409"/>
    <lineage>
        <taxon>Eukaryota</taxon>
        <taxon>Fungi</taxon>
        <taxon>Fungi incertae sedis</taxon>
        <taxon>Mucoromycota</taxon>
        <taxon>Mucoromycotina</taxon>
        <taxon>Mucoromycetes</taxon>
        <taxon>Mucorales</taxon>
        <taxon>Mucorineae</taxon>
        <taxon>Rhizopodaceae</taxon>
        <taxon>Rhizopus</taxon>
    </lineage>
</organism>
<dbReference type="RefSeq" id="XP_067512214.1">
    <property type="nucleotide sequence ID" value="XM_067656113.1"/>
</dbReference>
<keyword evidence="2" id="KW-1185">Reference proteome</keyword>
<sequence>MIYFAITFCSLQKNTLFGLMWWFIPHRFLETKSASYTVELPSLNLRILISELFCKRAIKLETAGLAQT</sequence>
<dbReference type="Proteomes" id="UP000009138">
    <property type="component" value="Unassembled WGS sequence"/>
</dbReference>
<evidence type="ECO:0000313" key="1">
    <source>
        <dbReference type="EMBL" id="EIE76818.1"/>
    </source>
</evidence>
<dbReference type="VEuPathDB" id="FungiDB:RO3G_01522"/>
<dbReference type="GeneID" id="93608494"/>
<evidence type="ECO:0000313" key="2">
    <source>
        <dbReference type="Proteomes" id="UP000009138"/>
    </source>
</evidence>
<proteinExistence type="predicted"/>
<reference evidence="1 2" key="1">
    <citation type="journal article" date="2009" name="PLoS Genet.">
        <title>Genomic analysis of the basal lineage fungus Rhizopus oryzae reveals a whole-genome duplication.</title>
        <authorList>
            <person name="Ma L.-J."/>
            <person name="Ibrahim A.S."/>
            <person name="Skory C."/>
            <person name="Grabherr M.G."/>
            <person name="Burger G."/>
            <person name="Butler M."/>
            <person name="Elias M."/>
            <person name="Idnurm A."/>
            <person name="Lang B.F."/>
            <person name="Sone T."/>
            <person name="Abe A."/>
            <person name="Calvo S.E."/>
            <person name="Corrochano L.M."/>
            <person name="Engels R."/>
            <person name="Fu J."/>
            <person name="Hansberg W."/>
            <person name="Kim J.-M."/>
            <person name="Kodira C.D."/>
            <person name="Koehrsen M.J."/>
            <person name="Liu B."/>
            <person name="Miranda-Saavedra D."/>
            <person name="O'Leary S."/>
            <person name="Ortiz-Castellanos L."/>
            <person name="Poulter R."/>
            <person name="Rodriguez-Romero J."/>
            <person name="Ruiz-Herrera J."/>
            <person name="Shen Y.-Q."/>
            <person name="Zeng Q."/>
            <person name="Galagan J."/>
            <person name="Birren B.W."/>
            <person name="Cuomo C.A."/>
            <person name="Wickes B.L."/>
        </authorList>
    </citation>
    <scope>NUCLEOTIDE SEQUENCE [LARGE SCALE GENOMIC DNA]</scope>
    <source>
        <strain evidence="2">RA 99-880 / ATCC MYA-4621 / FGSC 9543 / NRRL 43880</strain>
    </source>
</reference>
<protein>
    <submittedName>
        <fullName evidence="1">Uncharacterized protein</fullName>
    </submittedName>
</protein>
<gene>
    <name evidence="1" type="ORF">RO3G_01522</name>
</gene>